<comment type="caution">
    <text evidence="9">The sequence shown here is derived from an EMBL/GenBank/DDBJ whole genome shotgun (WGS) entry which is preliminary data.</text>
</comment>
<keyword evidence="1" id="KW-0479">Metal-binding</keyword>
<evidence type="ECO:0000313" key="9">
    <source>
        <dbReference type="EMBL" id="OBZ67940.1"/>
    </source>
</evidence>
<protein>
    <recommendedName>
        <fullName evidence="8">Zn(2)-C6 fungal-type domain-containing protein</fullName>
    </recommendedName>
</protein>
<dbReference type="EMBL" id="LUGG01000023">
    <property type="protein sequence ID" value="OBZ67940.1"/>
    <property type="molecule type" value="Genomic_DNA"/>
</dbReference>
<evidence type="ECO:0000256" key="2">
    <source>
        <dbReference type="ARBA" id="ARBA00022833"/>
    </source>
</evidence>
<evidence type="ECO:0000256" key="6">
    <source>
        <dbReference type="ARBA" id="ARBA00023242"/>
    </source>
</evidence>
<keyword evidence="2" id="KW-0862">Zinc</keyword>
<evidence type="ECO:0000256" key="7">
    <source>
        <dbReference type="SAM" id="MobiDB-lite"/>
    </source>
</evidence>
<gene>
    <name evidence="9" type="ORF">A0H81_12216</name>
</gene>
<keyword evidence="3" id="KW-0805">Transcription regulation</keyword>
<reference evidence="9 10" key="1">
    <citation type="submission" date="2016-03" db="EMBL/GenBank/DDBJ databases">
        <title>Whole genome sequencing of Grifola frondosa 9006-11.</title>
        <authorList>
            <person name="Min B."/>
            <person name="Park H."/>
            <person name="Kim J.-G."/>
            <person name="Cho H."/>
            <person name="Oh Y.-L."/>
            <person name="Kong W.-S."/>
            <person name="Choi I.-G."/>
        </authorList>
    </citation>
    <scope>NUCLEOTIDE SEQUENCE [LARGE SCALE GENOMIC DNA]</scope>
    <source>
        <strain evidence="9 10">9006-11</strain>
    </source>
</reference>
<feature type="domain" description="Zn(2)-C6 fungal-type" evidence="8">
    <location>
        <begin position="2"/>
        <end position="33"/>
    </location>
</feature>
<dbReference type="InterPro" id="IPR050335">
    <property type="entry name" value="ERT1_acuK_gluconeogen_tf"/>
</dbReference>
<dbReference type="InterPro" id="IPR001138">
    <property type="entry name" value="Zn2Cys6_DnaBD"/>
</dbReference>
<proteinExistence type="predicted"/>
<feature type="compositionally biased region" description="Basic residues" evidence="7">
    <location>
        <begin position="37"/>
        <end position="53"/>
    </location>
</feature>
<keyword evidence="4" id="KW-0238">DNA-binding</keyword>
<evidence type="ECO:0000259" key="8">
    <source>
        <dbReference type="PROSITE" id="PS50048"/>
    </source>
</evidence>
<feature type="compositionally biased region" description="Pro residues" evidence="7">
    <location>
        <begin position="90"/>
        <end position="105"/>
    </location>
</feature>
<dbReference type="STRING" id="5627.A0A1C7LTE5"/>
<dbReference type="GO" id="GO:0003677">
    <property type="term" value="F:DNA binding"/>
    <property type="evidence" value="ECO:0007669"/>
    <property type="project" value="UniProtKB-KW"/>
</dbReference>
<dbReference type="GO" id="GO:0000981">
    <property type="term" value="F:DNA-binding transcription factor activity, RNA polymerase II-specific"/>
    <property type="evidence" value="ECO:0007669"/>
    <property type="project" value="InterPro"/>
</dbReference>
<name>A0A1C7LTE5_GRIFR</name>
<sequence>MACTNCASACKRCDEARPCERCIKYGISDTCVDGVRKERKKGIKRGPYKRKNRASGGETPSPGFSPPGDAEQQPPPAPYPIQTEGYYPYFYPPPPPGYGPPPPAPDGQAHPEGAPNGTALPFPIRRTIPSIQPYMLPPIGYPPPPVPTPAPAQNAPPSSTAKADQSPAVNVATGDGASTKSKKRARAKSGDEGTRAKKAKEANGDVALGKDQRQLGGPPEHGPAFTGSEPRALVAAV</sequence>
<dbReference type="AlphaFoldDB" id="A0A1C7LTE5"/>
<organism evidence="9 10">
    <name type="scientific">Grifola frondosa</name>
    <name type="common">Maitake</name>
    <name type="synonym">Polyporus frondosus</name>
    <dbReference type="NCBI Taxonomy" id="5627"/>
    <lineage>
        <taxon>Eukaryota</taxon>
        <taxon>Fungi</taxon>
        <taxon>Dikarya</taxon>
        <taxon>Basidiomycota</taxon>
        <taxon>Agaricomycotina</taxon>
        <taxon>Agaricomycetes</taxon>
        <taxon>Polyporales</taxon>
        <taxon>Grifolaceae</taxon>
        <taxon>Grifola</taxon>
    </lineage>
</organism>
<dbReference type="PROSITE" id="PS50048">
    <property type="entry name" value="ZN2_CY6_FUNGAL_2"/>
    <property type="match status" value="1"/>
</dbReference>
<feature type="region of interest" description="Disordered" evidence="7">
    <location>
        <begin position="35"/>
        <end position="237"/>
    </location>
</feature>
<dbReference type="GO" id="GO:0008270">
    <property type="term" value="F:zinc ion binding"/>
    <property type="evidence" value="ECO:0007669"/>
    <property type="project" value="InterPro"/>
</dbReference>
<evidence type="ECO:0000256" key="5">
    <source>
        <dbReference type="ARBA" id="ARBA00023163"/>
    </source>
</evidence>
<keyword evidence="5" id="KW-0804">Transcription</keyword>
<dbReference type="PANTHER" id="PTHR47659">
    <property type="entry name" value="ZN(II)2CYS6 TRANSCRIPTION FACTOR (EUROFUNG)-RELATED"/>
    <property type="match status" value="1"/>
</dbReference>
<accession>A0A1C7LTE5</accession>
<feature type="compositionally biased region" description="Pro residues" evidence="7">
    <location>
        <begin position="135"/>
        <end position="150"/>
    </location>
</feature>
<evidence type="ECO:0000256" key="3">
    <source>
        <dbReference type="ARBA" id="ARBA00023015"/>
    </source>
</evidence>
<keyword evidence="10" id="KW-1185">Reference proteome</keyword>
<evidence type="ECO:0000256" key="1">
    <source>
        <dbReference type="ARBA" id="ARBA00022723"/>
    </source>
</evidence>
<evidence type="ECO:0000313" key="10">
    <source>
        <dbReference type="Proteomes" id="UP000092993"/>
    </source>
</evidence>
<dbReference type="Proteomes" id="UP000092993">
    <property type="component" value="Unassembled WGS sequence"/>
</dbReference>
<feature type="compositionally biased region" description="Basic and acidic residues" evidence="7">
    <location>
        <begin position="188"/>
        <end position="213"/>
    </location>
</feature>
<dbReference type="PANTHER" id="PTHR47659:SF7">
    <property type="entry name" value="FUNGAL TRANSCRIPTIONAL REGULATORY PROTEIN, N-TERMINAL DOMAIN-CONTAINING PROTEIN"/>
    <property type="match status" value="1"/>
</dbReference>
<dbReference type="OrthoDB" id="5575144at2759"/>
<evidence type="ECO:0000256" key="4">
    <source>
        <dbReference type="ARBA" id="ARBA00023125"/>
    </source>
</evidence>
<keyword evidence="6" id="KW-0539">Nucleus</keyword>